<keyword evidence="2" id="KW-1185">Reference proteome</keyword>
<proteinExistence type="predicted"/>
<accession>A0A170Z8T4</accession>
<evidence type="ECO:0000313" key="1">
    <source>
        <dbReference type="EMBL" id="GAT62429.1"/>
    </source>
</evidence>
<organism evidence="1 2">
    <name type="scientific">Paludibacter jiangxiensis</name>
    <dbReference type="NCBI Taxonomy" id="681398"/>
    <lineage>
        <taxon>Bacteria</taxon>
        <taxon>Pseudomonadati</taxon>
        <taxon>Bacteroidota</taxon>
        <taxon>Bacteroidia</taxon>
        <taxon>Bacteroidales</taxon>
        <taxon>Paludibacteraceae</taxon>
        <taxon>Paludibacter</taxon>
    </lineage>
</organism>
<gene>
    <name evidence="1" type="ORF">PJIAN_11023</name>
</gene>
<dbReference type="EMBL" id="BDCR01000001">
    <property type="protein sequence ID" value="GAT62429.1"/>
    <property type="molecule type" value="Genomic_DNA"/>
</dbReference>
<evidence type="ECO:0000313" key="2">
    <source>
        <dbReference type="Proteomes" id="UP000076586"/>
    </source>
</evidence>
<dbReference type="STRING" id="681398.PJIAN_11023"/>
<dbReference type="Proteomes" id="UP000076586">
    <property type="component" value="Unassembled WGS sequence"/>
</dbReference>
<reference evidence="2" key="2">
    <citation type="journal article" date="2017" name="Genome Announc.">
        <title>Draft genome sequence of Paludibacter jiangxiensis NM7(T), a propionate-producing fermentative bacterium.</title>
        <authorList>
            <person name="Qiu Y.-L."/>
            <person name="Tourlousse D.M."/>
            <person name="Matsuura N."/>
            <person name="Ohashi A."/>
            <person name="Sekiguchi Y."/>
        </authorList>
    </citation>
    <scope>NUCLEOTIDE SEQUENCE [LARGE SCALE GENOMIC DNA]</scope>
    <source>
        <strain evidence="2">NM7</strain>
    </source>
</reference>
<reference evidence="2" key="1">
    <citation type="submission" date="2016-04" db="EMBL/GenBank/DDBJ databases">
        <title>Draft genome sequence of Paludibacter jiangxiensis strain NM7.</title>
        <authorList>
            <person name="Qiu Y."/>
            <person name="Matsuura N."/>
            <person name="Ohashi A."/>
            <person name="Tourlousse M.D."/>
            <person name="Sekiguchi Y."/>
        </authorList>
    </citation>
    <scope>NUCLEOTIDE SEQUENCE [LARGE SCALE GENOMIC DNA]</scope>
    <source>
        <strain evidence="2">NM7</strain>
    </source>
</reference>
<dbReference type="AlphaFoldDB" id="A0A170Z8T4"/>
<protein>
    <submittedName>
        <fullName evidence="1">Uncharacterized protein</fullName>
    </submittedName>
</protein>
<comment type="caution">
    <text evidence="1">The sequence shown here is derived from an EMBL/GenBank/DDBJ whole genome shotgun (WGS) entry which is preliminary data.</text>
</comment>
<sequence>MELVLQQNQVVTWRFEAGKKLAAPKNIGEFIVGIPGNIERLIDSLSFEITYRLSWFLRRVIFQ</sequence>
<name>A0A170Z8T4_9BACT</name>